<proteinExistence type="predicted"/>
<protein>
    <submittedName>
        <fullName evidence="1">Uncharacterized protein</fullName>
    </submittedName>
</protein>
<dbReference type="EMBL" id="MKGL01000434">
    <property type="protein sequence ID" value="RNE98796.1"/>
    <property type="molecule type" value="Genomic_DNA"/>
</dbReference>
<evidence type="ECO:0000313" key="1">
    <source>
        <dbReference type="EMBL" id="RNE98796.1"/>
    </source>
</evidence>
<name>A0A422MZY9_TRYRA</name>
<comment type="caution">
    <text evidence="1">The sequence shown here is derived from an EMBL/GenBank/DDBJ whole genome shotgun (WGS) entry which is preliminary data.</text>
</comment>
<dbReference type="RefSeq" id="XP_029234837.1">
    <property type="nucleotide sequence ID" value="XM_029385354.1"/>
</dbReference>
<dbReference type="OrthoDB" id="245678at2759"/>
<keyword evidence="2" id="KW-1185">Reference proteome</keyword>
<reference evidence="1 2" key="1">
    <citation type="journal article" date="2018" name="BMC Genomics">
        <title>Genomic comparison of Trypanosoma conorhini and Trypanosoma rangeli to Trypanosoma cruzi strains of high and low virulence.</title>
        <authorList>
            <person name="Bradwell K.R."/>
            <person name="Koparde V.N."/>
            <person name="Matveyev A.V."/>
            <person name="Serrano M.G."/>
            <person name="Alves J.M."/>
            <person name="Parikh H."/>
            <person name="Huang B."/>
            <person name="Lee V."/>
            <person name="Espinosa-Alvarez O."/>
            <person name="Ortiz P.A."/>
            <person name="Costa-Martins A.G."/>
            <person name="Teixeira M.M."/>
            <person name="Buck G.A."/>
        </authorList>
    </citation>
    <scope>NUCLEOTIDE SEQUENCE [LARGE SCALE GENOMIC DNA]</scope>
    <source>
        <strain evidence="1 2">AM80</strain>
    </source>
</reference>
<dbReference type="GeneID" id="40332544"/>
<evidence type="ECO:0000313" key="2">
    <source>
        <dbReference type="Proteomes" id="UP000283634"/>
    </source>
</evidence>
<sequence>MFGGSFAPSFLKELNVAALRVDEKCPCVMCYIVCGTHRPDVFNANTCRRCQPVNVYGIPYSPSITTQMKASAISYGCINRLIWLATKLANKHGICLCSGVRPFTFCSEGILLSCEHCYDQ</sequence>
<dbReference type="AlphaFoldDB" id="A0A422MZY9"/>
<accession>A0A422MZY9</accession>
<dbReference type="Proteomes" id="UP000283634">
    <property type="component" value="Unassembled WGS sequence"/>
</dbReference>
<organism evidence="1 2">
    <name type="scientific">Trypanosoma rangeli</name>
    <dbReference type="NCBI Taxonomy" id="5698"/>
    <lineage>
        <taxon>Eukaryota</taxon>
        <taxon>Discoba</taxon>
        <taxon>Euglenozoa</taxon>
        <taxon>Kinetoplastea</taxon>
        <taxon>Metakinetoplastina</taxon>
        <taxon>Trypanosomatida</taxon>
        <taxon>Trypanosomatidae</taxon>
        <taxon>Trypanosoma</taxon>
        <taxon>Herpetosoma</taxon>
    </lineage>
</organism>
<gene>
    <name evidence="1" type="ORF">TraAM80_08611</name>
</gene>